<dbReference type="AlphaFoldDB" id="A0A2J7QTC5"/>
<dbReference type="Proteomes" id="UP000235965">
    <property type="component" value="Unassembled WGS sequence"/>
</dbReference>
<reference evidence="1 2" key="1">
    <citation type="submission" date="2017-12" db="EMBL/GenBank/DDBJ databases">
        <title>Hemimetabolous genomes reveal molecular basis of termite eusociality.</title>
        <authorList>
            <person name="Harrison M.C."/>
            <person name="Jongepier E."/>
            <person name="Robertson H.M."/>
            <person name="Arning N."/>
            <person name="Bitard-Feildel T."/>
            <person name="Chao H."/>
            <person name="Childers C.P."/>
            <person name="Dinh H."/>
            <person name="Doddapaneni H."/>
            <person name="Dugan S."/>
            <person name="Gowin J."/>
            <person name="Greiner C."/>
            <person name="Han Y."/>
            <person name="Hu H."/>
            <person name="Hughes D.S.T."/>
            <person name="Huylmans A.-K."/>
            <person name="Kemena C."/>
            <person name="Kremer L.P.M."/>
            <person name="Lee S.L."/>
            <person name="Lopez-Ezquerra A."/>
            <person name="Mallet L."/>
            <person name="Monroy-Kuhn J.M."/>
            <person name="Moser A."/>
            <person name="Murali S.C."/>
            <person name="Muzny D.M."/>
            <person name="Otani S."/>
            <person name="Piulachs M.-D."/>
            <person name="Poelchau M."/>
            <person name="Qu J."/>
            <person name="Schaub F."/>
            <person name="Wada-Katsumata A."/>
            <person name="Worley K.C."/>
            <person name="Xie Q."/>
            <person name="Ylla G."/>
            <person name="Poulsen M."/>
            <person name="Gibbs R.A."/>
            <person name="Schal C."/>
            <person name="Richards S."/>
            <person name="Belles X."/>
            <person name="Korb J."/>
            <person name="Bornberg-Bauer E."/>
        </authorList>
    </citation>
    <scope>NUCLEOTIDE SEQUENCE [LARGE SCALE GENOMIC DNA]</scope>
    <source>
        <tissue evidence="1">Whole body</tissue>
    </source>
</reference>
<dbReference type="EMBL" id="NEVH01011195">
    <property type="protein sequence ID" value="PNF31841.1"/>
    <property type="molecule type" value="Genomic_DNA"/>
</dbReference>
<evidence type="ECO:0000313" key="1">
    <source>
        <dbReference type="EMBL" id="PNF31841.1"/>
    </source>
</evidence>
<comment type="caution">
    <text evidence="1">The sequence shown here is derived from an EMBL/GenBank/DDBJ whole genome shotgun (WGS) entry which is preliminary data.</text>
</comment>
<sequence length="62" mass="6842">MYHTPSSSPSRATCFPFFSSPTCNAAANSLPRVKLLLFLQVQHAYPSSAPQHVMLLLIPCHE</sequence>
<keyword evidence="2" id="KW-1185">Reference proteome</keyword>
<name>A0A2J7QTC5_9NEOP</name>
<organism evidence="1 2">
    <name type="scientific">Cryptotermes secundus</name>
    <dbReference type="NCBI Taxonomy" id="105785"/>
    <lineage>
        <taxon>Eukaryota</taxon>
        <taxon>Metazoa</taxon>
        <taxon>Ecdysozoa</taxon>
        <taxon>Arthropoda</taxon>
        <taxon>Hexapoda</taxon>
        <taxon>Insecta</taxon>
        <taxon>Pterygota</taxon>
        <taxon>Neoptera</taxon>
        <taxon>Polyneoptera</taxon>
        <taxon>Dictyoptera</taxon>
        <taxon>Blattodea</taxon>
        <taxon>Blattoidea</taxon>
        <taxon>Termitoidae</taxon>
        <taxon>Kalotermitidae</taxon>
        <taxon>Cryptotermitinae</taxon>
        <taxon>Cryptotermes</taxon>
    </lineage>
</organism>
<dbReference type="InParanoid" id="A0A2J7QTC5"/>
<gene>
    <name evidence="1" type="ORF">B7P43_G08906</name>
</gene>
<protein>
    <submittedName>
        <fullName evidence="1">Uncharacterized protein</fullName>
    </submittedName>
</protein>
<proteinExistence type="predicted"/>
<evidence type="ECO:0000313" key="2">
    <source>
        <dbReference type="Proteomes" id="UP000235965"/>
    </source>
</evidence>
<accession>A0A2J7QTC5</accession>